<keyword evidence="3" id="KW-1185">Reference proteome</keyword>
<organism evidence="2 3">
    <name type="scientific">Microbacterium natoriense</name>
    <dbReference type="NCBI Taxonomy" id="284570"/>
    <lineage>
        <taxon>Bacteria</taxon>
        <taxon>Bacillati</taxon>
        <taxon>Actinomycetota</taxon>
        <taxon>Actinomycetes</taxon>
        <taxon>Micrococcales</taxon>
        <taxon>Microbacteriaceae</taxon>
        <taxon>Microbacterium</taxon>
    </lineage>
</organism>
<feature type="region of interest" description="Disordered" evidence="1">
    <location>
        <begin position="1"/>
        <end position="67"/>
    </location>
</feature>
<proteinExistence type="predicted"/>
<evidence type="ECO:0000313" key="2">
    <source>
        <dbReference type="EMBL" id="MDQ0646376.1"/>
    </source>
</evidence>
<protein>
    <submittedName>
        <fullName evidence="2">Uncharacterized protein</fullName>
    </submittedName>
</protein>
<reference evidence="2 3" key="1">
    <citation type="submission" date="2023-07" db="EMBL/GenBank/DDBJ databases">
        <title>Comparative genomics of wheat-associated soil bacteria to identify genetic determinants of phenazine resistance.</title>
        <authorList>
            <person name="Mouncey N."/>
        </authorList>
    </citation>
    <scope>NUCLEOTIDE SEQUENCE [LARGE SCALE GENOMIC DNA]</scope>
    <source>
        <strain evidence="2 3">W4I9-1</strain>
    </source>
</reference>
<dbReference type="AlphaFoldDB" id="A0AAW8ES85"/>
<comment type="caution">
    <text evidence="2">The sequence shown here is derived from an EMBL/GenBank/DDBJ whole genome shotgun (WGS) entry which is preliminary data.</text>
</comment>
<evidence type="ECO:0000313" key="3">
    <source>
        <dbReference type="Proteomes" id="UP001244427"/>
    </source>
</evidence>
<dbReference type="EMBL" id="JAUSXV010000001">
    <property type="protein sequence ID" value="MDQ0646376.1"/>
    <property type="molecule type" value="Genomic_DNA"/>
</dbReference>
<evidence type="ECO:0000256" key="1">
    <source>
        <dbReference type="SAM" id="MobiDB-lite"/>
    </source>
</evidence>
<dbReference type="Proteomes" id="UP001244427">
    <property type="component" value="Unassembled WGS sequence"/>
</dbReference>
<name>A0AAW8ES85_9MICO</name>
<feature type="compositionally biased region" description="Acidic residues" evidence="1">
    <location>
        <begin position="39"/>
        <end position="67"/>
    </location>
</feature>
<accession>A0AAW8ES85</accession>
<gene>
    <name evidence="2" type="ORF">QFZ53_000572</name>
</gene>
<sequence>MMMNPEAFLGPQEPLVPEEAPDDFSEGTFPPESDQPETQGEDPLDAEIGEDGQGDLDLQDDEVDAER</sequence>